<reference evidence="1" key="1">
    <citation type="submission" date="2008-04" db="EMBL/GenBank/DDBJ databases">
        <title>Complete sequence of chromosome of Methylobacterium populi BJ001.</title>
        <authorList>
            <consortium name="US DOE Joint Genome Institute"/>
            <person name="Copeland A."/>
            <person name="Lucas S."/>
            <person name="Lapidus A."/>
            <person name="Glavina del Rio T."/>
            <person name="Dalin E."/>
            <person name="Tice H."/>
            <person name="Bruce D."/>
            <person name="Goodwin L."/>
            <person name="Pitluck S."/>
            <person name="Chertkov O."/>
            <person name="Brettin T."/>
            <person name="Detter J.C."/>
            <person name="Han C."/>
            <person name="Kuske C.R."/>
            <person name="Schmutz J."/>
            <person name="Larimer F."/>
            <person name="Land M."/>
            <person name="Hauser L."/>
            <person name="Kyrpides N."/>
            <person name="Mikhailova N."/>
            <person name="Marx C."/>
            <person name="Richardson P."/>
        </authorList>
    </citation>
    <scope>NUCLEOTIDE SEQUENCE [LARGE SCALE GENOMIC DNA]</scope>
    <source>
        <strain evidence="1">BJ001</strain>
    </source>
</reference>
<organism evidence="1 2">
    <name type="scientific">Methylorubrum populi (strain ATCC BAA-705 / NCIMB 13946 / BJ001)</name>
    <name type="common">Methylobacterium populi</name>
    <dbReference type="NCBI Taxonomy" id="441620"/>
    <lineage>
        <taxon>Bacteria</taxon>
        <taxon>Pseudomonadati</taxon>
        <taxon>Pseudomonadota</taxon>
        <taxon>Alphaproteobacteria</taxon>
        <taxon>Hyphomicrobiales</taxon>
        <taxon>Methylobacteriaceae</taxon>
        <taxon>Methylorubrum</taxon>
    </lineage>
</organism>
<proteinExistence type="predicted"/>
<evidence type="ECO:0000313" key="1">
    <source>
        <dbReference type="EMBL" id="ACB83231.1"/>
    </source>
</evidence>
<sequence>MNCADRMQGIDRRALLCAAAAAPFVQPGRERYRLDMALASADLEKRLAAGGNFDRELARFELHAQLLRERYNVFLWDGPTTARGYRHPSWAAL</sequence>
<dbReference type="KEGG" id="mpo:Mpop_5135"/>
<dbReference type="Proteomes" id="UP000007136">
    <property type="component" value="Chromosome"/>
</dbReference>
<dbReference type="EMBL" id="CP001029">
    <property type="protein sequence ID" value="ACB83231.1"/>
    <property type="molecule type" value="Genomic_DNA"/>
</dbReference>
<dbReference type="RefSeq" id="WP_012456827.1">
    <property type="nucleotide sequence ID" value="NC_010725.1"/>
</dbReference>
<dbReference type="AlphaFoldDB" id="B1Z8S9"/>
<accession>B1Z8S9</accession>
<dbReference type="HOGENOM" id="CLU_2396322_0_0_5"/>
<protein>
    <submittedName>
        <fullName evidence="1">Uncharacterized protein</fullName>
    </submittedName>
</protein>
<evidence type="ECO:0000313" key="2">
    <source>
        <dbReference type="Proteomes" id="UP000007136"/>
    </source>
</evidence>
<gene>
    <name evidence="1" type="ordered locus">Mpop_5135</name>
</gene>
<dbReference type="STRING" id="441620.Mpop_5135"/>
<name>B1Z8S9_METPB</name>